<dbReference type="InterPro" id="IPR015940">
    <property type="entry name" value="UBA"/>
</dbReference>
<dbReference type="PROSITE" id="PS50089">
    <property type="entry name" value="ZF_RING_2"/>
    <property type="match status" value="1"/>
</dbReference>
<evidence type="ECO:0000256" key="11">
    <source>
        <dbReference type="PROSITE-ProRule" id="PRU00322"/>
    </source>
</evidence>
<dbReference type="InterPro" id="IPR032065">
    <property type="entry name" value="RNF31-UBA"/>
</dbReference>
<dbReference type="CDD" id="cd20337">
    <property type="entry name" value="BRcat_RBR_HOIP"/>
    <property type="match status" value="1"/>
</dbReference>
<dbReference type="GO" id="GO:0036435">
    <property type="term" value="F:K48-linked polyubiquitin modification-dependent protein binding"/>
    <property type="evidence" value="ECO:0007669"/>
    <property type="project" value="TreeGrafter"/>
</dbReference>
<dbReference type="InterPro" id="IPR001841">
    <property type="entry name" value="Znf_RING"/>
</dbReference>
<dbReference type="GO" id="GO:1990450">
    <property type="term" value="F:linear polyubiquitin binding"/>
    <property type="evidence" value="ECO:0007669"/>
    <property type="project" value="TreeGrafter"/>
</dbReference>
<dbReference type="SUPFAM" id="SSF90209">
    <property type="entry name" value="Ran binding protein zinc finger-like"/>
    <property type="match status" value="2"/>
</dbReference>
<keyword evidence="8 11" id="KW-0863">Zinc-finger</keyword>
<keyword evidence="6" id="KW-0479">Metal-binding</keyword>
<evidence type="ECO:0000256" key="5">
    <source>
        <dbReference type="ARBA" id="ARBA00022679"/>
    </source>
</evidence>
<dbReference type="InterPro" id="IPR041031">
    <property type="entry name" value="RNF31_C"/>
</dbReference>
<evidence type="ECO:0000259" key="16">
    <source>
        <dbReference type="PROSITE" id="PS51873"/>
    </source>
</evidence>
<dbReference type="AlphaFoldDB" id="V9KFD6"/>
<dbReference type="PROSITE" id="PS50199">
    <property type="entry name" value="ZF_RANBP2_2"/>
    <property type="match status" value="1"/>
</dbReference>
<dbReference type="GO" id="GO:0008270">
    <property type="term" value="F:zinc ion binding"/>
    <property type="evidence" value="ECO:0007669"/>
    <property type="project" value="UniProtKB-KW"/>
</dbReference>
<dbReference type="PROSITE" id="PS51873">
    <property type="entry name" value="TRIAD"/>
    <property type="match status" value="1"/>
</dbReference>
<evidence type="ECO:0000256" key="10">
    <source>
        <dbReference type="ARBA" id="ARBA00022833"/>
    </source>
</evidence>
<dbReference type="PROSITE" id="PS50030">
    <property type="entry name" value="UBA"/>
    <property type="match status" value="1"/>
</dbReference>
<feature type="domain" description="RING-type" evidence="14">
    <location>
        <begin position="358"/>
        <end position="406"/>
    </location>
</feature>
<feature type="region of interest" description="Disordered" evidence="12">
    <location>
        <begin position="1"/>
        <end position="26"/>
    </location>
</feature>
<reference evidence="17" key="1">
    <citation type="journal article" date="2014" name="Nature">
        <title>Elephant shark genome provides unique insights into gnathostome evolution.</title>
        <authorList>
            <consortium name="International Elephant Shark Genome Sequencing Consortium"/>
            <person name="Venkatesh B."/>
            <person name="Lee A.P."/>
            <person name="Ravi V."/>
            <person name="Maurya A.K."/>
            <person name="Lian M.M."/>
            <person name="Swann J.B."/>
            <person name="Ohta Y."/>
            <person name="Flajnik M.F."/>
            <person name="Sutoh Y."/>
            <person name="Kasahara M."/>
            <person name="Hoon S."/>
            <person name="Gangu V."/>
            <person name="Roy S.W."/>
            <person name="Irimia M."/>
            <person name="Korzh V."/>
            <person name="Kondrychyn I."/>
            <person name="Lim Z.W."/>
            <person name="Tay B.H."/>
            <person name="Tohari S."/>
            <person name="Kong K.W."/>
            <person name="Ho S."/>
            <person name="Lorente-Galdos B."/>
            <person name="Quilez J."/>
            <person name="Marques-Bonet T."/>
            <person name="Raney B.J."/>
            <person name="Ingham P.W."/>
            <person name="Tay A."/>
            <person name="Hillier L.W."/>
            <person name="Minx P."/>
            <person name="Boehm T."/>
            <person name="Wilson R.K."/>
            <person name="Brenner S."/>
            <person name="Warren W.C."/>
        </authorList>
    </citation>
    <scope>NUCLEOTIDE SEQUENCE</scope>
    <source>
        <tissue evidence="17">Spleen</tissue>
    </source>
</reference>
<dbReference type="GO" id="GO:0070530">
    <property type="term" value="F:K63-linked polyubiquitin modification-dependent protein binding"/>
    <property type="evidence" value="ECO:0007669"/>
    <property type="project" value="TreeGrafter"/>
</dbReference>
<dbReference type="InterPro" id="IPR057426">
    <property type="entry name" value="RNF31_UBA_3"/>
</dbReference>
<dbReference type="PROSITE" id="PS01358">
    <property type="entry name" value="ZF_RANBP2_1"/>
    <property type="match status" value="2"/>
</dbReference>
<dbReference type="Pfam" id="PF16678">
    <property type="entry name" value="UBA_HOIP"/>
    <property type="match status" value="1"/>
</dbReference>
<evidence type="ECO:0000256" key="9">
    <source>
        <dbReference type="ARBA" id="ARBA00022786"/>
    </source>
</evidence>
<keyword evidence="9" id="KW-0833">Ubl conjugation pathway</keyword>
<evidence type="ECO:0000256" key="6">
    <source>
        <dbReference type="ARBA" id="ARBA00022723"/>
    </source>
</evidence>
<dbReference type="Pfam" id="PF22191">
    <property type="entry name" value="IBR_1"/>
    <property type="match status" value="2"/>
</dbReference>
<dbReference type="SMART" id="SM00184">
    <property type="entry name" value="RING"/>
    <property type="match status" value="2"/>
</dbReference>
<dbReference type="EMBL" id="JW864039">
    <property type="protein sequence ID" value="AFO96556.1"/>
    <property type="molecule type" value="mRNA"/>
</dbReference>
<dbReference type="CDD" id="cd16631">
    <property type="entry name" value="mRING-HC-C4C4_RBR_HOIP"/>
    <property type="match status" value="1"/>
</dbReference>
<feature type="domain" description="UBA" evidence="13">
    <location>
        <begin position="242"/>
        <end position="276"/>
    </location>
</feature>
<dbReference type="InterPro" id="IPR017907">
    <property type="entry name" value="Znf_RING_CS"/>
</dbReference>
<dbReference type="PANTHER" id="PTHR16004">
    <property type="entry name" value="RING FINGER PROTEIN 31-RELATED"/>
    <property type="match status" value="1"/>
</dbReference>
<dbReference type="GO" id="GO:0097039">
    <property type="term" value="P:protein linear polyubiquitination"/>
    <property type="evidence" value="ECO:0007669"/>
    <property type="project" value="TreeGrafter"/>
</dbReference>
<name>V9KFD6_CALMI</name>
<dbReference type="Gene3D" id="6.10.140.1100">
    <property type="match status" value="1"/>
</dbReference>
<dbReference type="CDD" id="cd20351">
    <property type="entry name" value="Rcat_RBR_HOIP"/>
    <property type="match status" value="1"/>
</dbReference>
<dbReference type="InterPro" id="IPR047541">
    <property type="entry name" value="RNF31_RBR_mRING-HC-like"/>
</dbReference>
<keyword evidence="10" id="KW-0862">Zinc</keyword>
<dbReference type="InterPro" id="IPR002867">
    <property type="entry name" value="IBR_dom"/>
</dbReference>
<feature type="domain" description="RanBP2-type" evidence="15">
    <location>
        <begin position="30"/>
        <end position="59"/>
    </location>
</feature>
<proteinExistence type="evidence at transcript level"/>
<sequence>MKNPVPSVPPVLTKLPPASPQAPDVSGTFSRSPWECQACTYRNLWLSPLCEACARPRLSAPPVPPSAERGREAEGQREGECGCPLSQSWECGHCTYLNTKTGRICSMCHRTSVHTPSPGAERERETLGKGSTEIENEIKERKRQEEMRNEGQRLIQLIRVGEVAGFSAEEVACGRRVCGGQRPVAWLEAQLPALLEGIAKSASEAGLKPISLEEARRAFLLSDGNPAHSVRECVCQRLRQCEELSSLGFSDRDAISEALYTNGGDVEAALMDLQRKLLEPFHTAIWDLSETEIDLNRPDSQQTLRQLLAVYKLPSWGRAEIVLSIMSEGDHFSLKDVVDSAKESQDKSFIKRMLSHPCPICFEMFPRHKMQSLTSCECLMCSGCFKEHFTLIVKERHIKDLVCPICGKPEIDEESELINYFSTLDVQLRDCLEKEVYSLFHKKLIERTLMKDPKFKWCNHCSNGFIYDGNQLRVTCPQCYHSFCFKCNRPWESQHQNISCDEFQDWKRLNDPEYQAQGLAAYLQDNGIACPGCKFRYALAKGGCMHFTCYFCRHEFCSGCYNTFYGLKKVCPDGNCRLLKALHAHHPRDCLFYLRDWSVERLQSLLKNNKVDFNTEPPKGAQTVPGDKCRVMEQKDTQGNAEVPCSKDAPAGHAGLCLTHYKEYLVWLINAGSLDPASLFDEDELRVCLERSGTCLPPAPPGDSQGALQILSSIPLGLNIPRMKK</sequence>
<comment type="similarity">
    <text evidence="2">Belongs to the RBR family.</text>
</comment>
<dbReference type="SUPFAM" id="SSF46934">
    <property type="entry name" value="UBA-like"/>
    <property type="match status" value="1"/>
</dbReference>
<organism evidence="17">
    <name type="scientific">Callorhinchus milii</name>
    <name type="common">Ghost shark</name>
    <dbReference type="NCBI Taxonomy" id="7868"/>
    <lineage>
        <taxon>Eukaryota</taxon>
        <taxon>Metazoa</taxon>
        <taxon>Chordata</taxon>
        <taxon>Craniata</taxon>
        <taxon>Vertebrata</taxon>
        <taxon>Chondrichthyes</taxon>
        <taxon>Holocephali</taxon>
        <taxon>Chimaeriformes</taxon>
        <taxon>Callorhinchidae</taxon>
        <taxon>Callorhinchus</taxon>
    </lineage>
</organism>
<dbReference type="Gene3D" id="3.30.40.10">
    <property type="entry name" value="Zinc/RING finger domain, C3HC4 (zinc finger)"/>
    <property type="match status" value="1"/>
</dbReference>
<dbReference type="InterPro" id="IPR047540">
    <property type="entry name" value="BRcat_RBR_RNF31-like"/>
</dbReference>
<evidence type="ECO:0000256" key="3">
    <source>
        <dbReference type="ARBA" id="ARBA00012251"/>
    </source>
</evidence>
<dbReference type="PANTHER" id="PTHR16004:SF5">
    <property type="entry name" value="E3 UBIQUITIN-PROTEIN LIGASE RNF31"/>
    <property type="match status" value="1"/>
</dbReference>
<dbReference type="InterPro" id="IPR013083">
    <property type="entry name" value="Znf_RING/FYVE/PHD"/>
</dbReference>
<dbReference type="Gene3D" id="1.10.8.10">
    <property type="entry name" value="DNA helicase RuvA subunit, C-terminal domain"/>
    <property type="match status" value="1"/>
</dbReference>
<comment type="catalytic activity">
    <reaction evidence="1">
        <text>[E2 ubiquitin-conjugating enzyme]-S-ubiquitinyl-L-cysteine + [acceptor protein]-L-lysine = [E2 ubiquitin-conjugating enzyme]-L-cysteine + [acceptor protein]-N(6)-ubiquitinyl-L-lysine.</text>
        <dbReference type="EC" id="2.3.2.31"/>
    </reaction>
</comment>
<dbReference type="InterPro" id="IPR036443">
    <property type="entry name" value="Znf_RanBP2_sf"/>
</dbReference>
<evidence type="ECO:0000259" key="14">
    <source>
        <dbReference type="PROSITE" id="PS50089"/>
    </source>
</evidence>
<dbReference type="InterPro" id="IPR026254">
    <property type="entry name" value="RNF31-like"/>
</dbReference>
<evidence type="ECO:0000259" key="15">
    <source>
        <dbReference type="PROSITE" id="PS50199"/>
    </source>
</evidence>
<feature type="domain" description="RING-type" evidence="16">
    <location>
        <begin position="354"/>
        <end position="589"/>
    </location>
</feature>
<dbReference type="Gene3D" id="2.30.30.380">
    <property type="entry name" value="Zn-finger domain of Sec23/24"/>
    <property type="match status" value="1"/>
</dbReference>
<evidence type="ECO:0000256" key="1">
    <source>
        <dbReference type="ARBA" id="ARBA00001798"/>
    </source>
</evidence>
<evidence type="ECO:0000256" key="2">
    <source>
        <dbReference type="ARBA" id="ARBA00008278"/>
    </source>
</evidence>
<dbReference type="Gene3D" id="1.20.120.1750">
    <property type="match status" value="1"/>
</dbReference>
<evidence type="ECO:0000256" key="4">
    <source>
        <dbReference type="ARBA" id="ARBA00017887"/>
    </source>
</evidence>
<keyword evidence="5" id="KW-0808">Transferase</keyword>
<evidence type="ECO:0000256" key="8">
    <source>
        <dbReference type="ARBA" id="ARBA00022771"/>
    </source>
</evidence>
<dbReference type="InterPro" id="IPR044066">
    <property type="entry name" value="TRIAD_supradom"/>
</dbReference>
<dbReference type="Pfam" id="PF25163">
    <property type="entry name" value="UBA_RNF31"/>
    <property type="match status" value="1"/>
</dbReference>
<evidence type="ECO:0000256" key="12">
    <source>
        <dbReference type="SAM" id="MobiDB-lite"/>
    </source>
</evidence>
<dbReference type="GO" id="GO:0071797">
    <property type="term" value="C:LUBAC complex"/>
    <property type="evidence" value="ECO:0007669"/>
    <property type="project" value="InterPro"/>
</dbReference>
<dbReference type="InterPro" id="IPR047542">
    <property type="entry name" value="Rcat_RBR_RNF31-like"/>
</dbReference>
<evidence type="ECO:0000259" key="13">
    <source>
        <dbReference type="PROSITE" id="PS50030"/>
    </source>
</evidence>
<protein>
    <recommendedName>
        <fullName evidence="4">RanBP-type and C3HC4-type zinc finger-containing protein 1</fullName>
        <ecNumber evidence="3">2.3.2.31</ecNumber>
    </recommendedName>
</protein>
<dbReference type="SUPFAM" id="SSF57850">
    <property type="entry name" value="RING/U-box"/>
    <property type="match status" value="3"/>
</dbReference>
<keyword evidence="7" id="KW-0677">Repeat</keyword>
<dbReference type="GO" id="GO:0061630">
    <property type="term" value="F:ubiquitin protein ligase activity"/>
    <property type="evidence" value="ECO:0007669"/>
    <property type="project" value="UniProtKB-EC"/>
</dbReference>
<dbReference type="EC" id="2.3.2.31" evidence="3"/>
<dbReference type="Pfam" id="PF18091">
    <property type="entry name" value="E3_UbLigase_RBR"/>
    <property type="match status" value="1"/>
</dbReference>
<dbReference type="SMART" id="SM00547">
    <property type="entry name" value="ZnF_RBZ"/>
    <property type="match status" value="2"/>
</dbReference>
<dbReference type="PROSITE" id="PS00518">
    <property type="entry name" value="ZF_RING_1"/>
    <property type="match status" value="1"/>
</dbReference>
<dbReference type="SMART" id="SM00647">
    <property type="entry name" value="IBR"/>
    <property type="match status" value="2"/>
</dbReference>
<evidence type="ECO:0000313" key="17">
    <source>
        <dbReference type="EMBL" id="AFO96556.1"/>
    </source>
</evidence>
<evidence type="ECO:0000256" key="7">
    <source>
        <dbReference type="ARBA" id="ARBA00022737"/>
    </source>
</evidence>
<dbReference type="InterPro" id="IPR009060">
    <property type="entry name" value="UBA-like_sf"/>
</dbReference>
<dbReference type="InterPro" id="IPR001876">
    <property type="entry name" value="Znf_RanBP2"/>
</dbReference>
<accession>V9KFD6</accession>